<dbReference type="RefSeq" id="WP_188593215.1">
    <property type="nucleotide sequence ID" value="NZ_BMFU01000004.1"/>
</dbReference>
<sequence>MSDQRSTYNIQTAVLSFQEELERLKVQAIMGWPKEFRNLEGYGLKNGMRVLEVGSEQRKRLGGISNDCSGKTSFFG</sequence>
<dbReference type="Proteomes" id="UP000652153">
    <property type="component" value="Unassembled WGS sequence"/>
</dbReference>
<accession>A0ABQ1ZFZ3</accession>
<proteinExistence type="predicted"/>
<gene>
    <name evidence="1" type="ORF">GCM10008014_35020</name>
</gene>
<comment type="caution">
    <text evidence="1">The sequence shown here is derived from an EMBL/GenBank/DDBJ whole genome shotgun (WGS) entry which is preliminary data.</text>
</comment>
<name>A0ABQ1ZFZ3_9BACL</name>
<keyword evidence="2" id="KW-1185">Reference proteome</keyword>
<evidence type="ECO:0000313" key="1">
    <source>
        <dbReference type="EMBL" id="GGH60457.1"/>
    </source>
</evidence>
<dbReference type="EMBL" id="BMFU01000004">
    <property type="protein sequence ID" value="GGH60457.1"/>
    <property type="molecule type" value="Genomic_DNA"/>
</dbReference>
<organism evidence="1 2">
    <name type="scientific">Paenibacillus silvae</name>
    <dbReference type="NCBI Taxonomy" id="1325358"/>
    <lineage>
        <taxon>Bacteria</taxon>
        <taxon>Bacillati</taxon>
        <taxon>Bacillota</taxon>
        <taxon>Bacilli</taxon>
        <taxon>Bacillales</taxon>
        <taxon>Paenibacillaceae</taxon>
        <taxon>Paenibacillus</taxon>
    </lineage>
</organism>
<reference evidence="2" key="1">
    <citation type="journal article" date="2019" name="Int. J. Syst. Evol. Microbiol.">
        <title>The Global Catalogue of Microorganisms (GCM) 10K type strain sequencing project: providing services to taxonomists for standard genome sequencing and annotation.</title>
        <authorList>
            <consortium name="The Broad Institute Genomics Platform"/>
            <consortium name="The Broad Institute Genome Sequencing Center for Infectious Disease"/>
            <person name="Wu L."/>
            <person name="Ma J."/>
        </authorList>
    </citation>
    <scope>NUCLEOTIDE SEQUENCE [LARGE SCALE GENOMIC DNA]</scope>
    <source>
        <strain evidence="2">CGMCC 1.12770</strain>
    </source>
</reference>
<protein>
    <submittedName>
        <fullName evidence="1">Uncharacterized protein</fullName>
    </submittedName>
</protein>
<evidence type="ECO:0000313" key="2">
    <source>
        <dbReference type="Proteomes" id="UP000652153"/>
    </source>
</evidence>